<keyword evidence="1 5" id="KW-0547">Nucleotide-binding</keyword>
<evidence type="ECO:0000313" key="7">
    <source>
        <dbReference type="EMBL" id="TQL75476.1"/>
    </source>
</evidence>
<dbReference type="InParanoid" id="A0A543ASE7"/>
<feature type="binding site" evidence="5">
    <location>
        <begin position="183"/>
        <end position="190"/>
    </location>
    <ligand>
        <name>ATP</name>
        <dbReference type="ChEBI" id="CHEBI:30616"/>
    </ligand>
</feature>
<dbReference type="GO" id="GO:0005829">
    <property type="term" value="C:cytosol"/>
    <property type="evidence" value="ECO:0007669"/>
    <property type="project" value="TreeGrafter"/>
</dbReference>
<evidence type="ECO:0000259" key="6">
    <source>
        <dbReference type="PROSITE" id="PS51198"/>
    </source>
</evidence>
<gene>
    <name evidence="7" type="ORF">FB566_0981</name>
</gene>
<dbReference type="Proteomes" id="UP000317043">
    <property type="component" value="Unassembled WGS sequence"/>
</dbReference>
<keyword evidence="3 5" id="KW-0347">Helicase</keyword>
<evidence type="ECO:0000256" key="4">
    <source>
        <dbReference type="ARBA" id="ARBA00022840"/>
    </source>
</evidence>
<keyword evidence="8" id="KW-1185">Reference proteome</keyword>
<keyword evidence="2 5" id="KW-0378">Hydrolase</keyword>
<dbReference type="PANTHER" id="PTHR11070:SF45">
    <property type="entry name" value="DNA 3'-5' HELICASE"/>
    <property type="match status" value="1"/>
</dbReference>
<dbReference type="Pfam" id="PF13538">
    <property type="entry name" value="UvrD_C_2"/>
    <property type="match status" value="1"/>
</dbReference>
<proteinExistence type="predicted"/>
<dbReference type="PROSITE" id="PS51198">
    <property type="entry name" value="UVRD_HELICASE_ATP_BIND"/>
    <property type="match status" value="1"/>
</dbReference>
<protein>
    <submittedName>
        <fullName evidence="7">DNA helicase IV</fullName>
    </submittedName>
</protein>
<dbReference type="AlphaFoldDB" id="A0A543ASE7"/>
<reference evidence="7 8" key="1">
    <citation type="submission" date="2019-06" db="EMBL/GenBank/DDBJ databases">
        <title>Sequencing the genomes of 1000 actinobacteria strains.</title>
        <authorList>
            <person name="Klenk H.-P."/>
        </authorList>
    </citation>
    <scope>NUCLEOTIDE SEQUENCE [LARGE SCALE GENOMIC DNA]</scope>
    <source>
        <strain evidence="7 8">DSM 45928</strain>
    </source>
</reference>
<dbReference type="InterPro" id="IPR027785">
    <property type="entry name" value="UvrD-like_helicase_C"/>
</dbReference>
<feature type="domain" description="UvrD-like helicase ATP-binding" evidence="6">
    <location>
        <begin position="162"/>
        <end position="586"/>
    </location>
</feature>
<sequence>MLYNRLDELRERLDQRRDLARREEDETPGRLTHRDNMVAMYSSRLAQLDAVENGLCFGRLDSTGGTNYIGRIGLFDPQREPLLIDWRAEAARSFYTATAARPGDVTLRRHIHTSHREVTGISDEVLDLSAPQDDQSTITGEAALLAALDAERSGRMRDIVETIQAEQDDIIRAPLDGTLIVEGGPGTGKTAVALHRAAYLLYEYREQLASRGVLLIGPNTMFLRYISEVLPGLAETDVLLRTIGDLYPGVSADREEPDEAAAIKGSETMVEVVKAAIADRQRLPETEVDMDTEYGRLVLDRAACARARDRARDSGKLHNAARPVFEAAMIEALAEQVAERIGTDPLGGENLLDEDDLAEIGRELVGESDVQAVLDWLWPKLTPKLLISGLLSSRRRIASAAPHLTEYQCGLLLRTPYSGWSPADVPLLDEAAELLGSAEDKTATAAAERRRQERAEYAQGVLDIAMGSRSIDVEDEDDPEILLATDLLDAALLGQRHVDVAYRTTAERAAADRTWTFGHIVVDEAQELSPMAWRMLLRRTVTKSMTVVGDLAQLGDLSGTTSWSEALEPHVGRLRHRTLSVSYRTPAEIMAEAAKVLVRIDPALTPPTAARRTGVEPWRREIDDSELFIRLAGLIDAERSEVGRGSVGVVVPNGRLAALEDLAVPDGDDAGGPVTVLTVRRAKGLEFDAVIVIDPDGISSQSPRGDNDLYVALTRATRRLGVIDVSS</sequence>
<evidence type="ECO:0000256" key="3">
    <source>
        <dbReference type="ARBA" id="ARBA00022806"/>
    </source>
</evidence>
<dbReference type="GO" id="GO:0003677">
    <property type="term" value="F:DNA binding"/>
    <property type="evidence" value="ECO:0007669"/>
    <property type="project" value="InterPro"/>
</dbReference>
<dbReference type="SUPFAM" id="SSF52540">
    <property type="entry name" value="P-loop containing nucleoside triphosphate hydrolases"/>
    <property type="match status" value="1"/>
</dbReference>
<evidence type="ECO:0000313" key="8">
    <source>
        <dbReference type="Proteomes" id="UP000317043"/>
    </source>
</evidence>
<evidence type="ECO:0000256" key="2">
    <source>
        <dbReference type="ARBA" id="ARBA00022801"/>
    </source>
</evidence>
<dbReference type="PANTHER" id="PTHR11070">
    <property type="entry name" value="UVRD / RECB / PCRA DNA HELICASE FAMILY MEMBER"/>
    <property type="match status" value="1"/>
</dbReference>
<organism evidence="7 8">
    <name type="scientific">Stackebrandtia endophytica</name>
    <dbReference type="NCBI Taxonomy" id="1496996"/>
    <lineage>
        <taxon>Bacteria</taxon>
        <taxon>Bacillati</taxon>
        <taxon>Actinomycetota</taxon>
        <taxon>Actinomycetes</taxon>
        <taxon>Glycomycetales</taxon>
        <taxon>Glycomycetaceae</taxon>
        <taxon>Stackebrandtia</taxon>
    </lineage>
</organism>
<comment type="caution">
    <text evidence="7">The sequence shown here is derived from an EMBL/GenBank/DDBJ whole genome shotgun (WGS) entry which is preliminary data.</text>
</comment>
<dbReference type="InterPro" id="IPR000212">
    <property type="entry name" value="DNA_helicase_UvrD/REP"/>
</dbReference>
<dbReference type="InterPro" id="IPR027417">
    <property type="entry name" value="P-loop_NTPase"/>
</dbReference>
<dbReference type="RefSeq" id="WP_142035398.1">
    <property type="nucleotide sequence ID" value="NZ_JBHTGS010000001.1"/>
</dbReference>
<evidence type="ECO:0000256" key="1">
    <source>
        <dbReference type="ARBA" id="ARBA00022741"/>
    </source>
</evidence>
<dbReference type="Gene3D" id="3.40.50.300">
    <property type="entry name" value="P-loop containing nucleotide triphosphate hydrolases"/>
    <property type="match status" value="3"/>
</dbReference>
<keyword evidence="4 5" id="KW-0067">ATP-binding</keyword>
<dbReference type="GO" id="GO:0016787">
    <property type="term" value="F:hydrolase activity"/>
    <property type="evidence" value="ECO:0007669"/>
    <property type="project" value="UniProtKB-UniRule"/>
</dbReference>
<dbReference type="InterPro" id="IPR014016">
    <property type="entry name" value="UvrD-like_ATP-bd"/>
</dbReference>
<dbReference type="GO" id="GO:0005524">
    <property type="term" value="F:ATP binding"/>
    <property type="evidence" value="ECO:0007669"/>
    <property type="project" value="UniProtKB-UniRule"/>
</dbReference>
<dbReference type="Pfam" id="PF13245">
    <property type="entry name" value="AAA_19"/>
    <property type="match status" value="1"/>
</dbReference>
<dbReference type="EMBL" id="VFOW01000001">
    <property type="protein sequence ID" value="TQL75476.1"/>
    <property type="molecule type" value="Genomic_DNA"/>
</dbReference>
<dbReference type="GO" id="GO:0043138">
    <property type="term" value="F:3'-5' DNA helicase activity"/>
    <property type="evidence" value="ECO:0007669"/>
    <property type="project" value="TreeGrafter"/>
</dbReference>
<dbReference type="OrthoDB" id="9787585at2"/>
<name>A0A543ASE7_9ACTN</name>
<evidence type="ECO:0000256" key="5">
    <source>
        <dbReference type="PROSITE-ProRule" id="PRU00560"/>
    </source>
</evidence>
<accession>A0A543ASE7</accession>
<dbReference type="GO" id="GO:0000725">
    <property type="term" value="P:recombinational repair"/>
    <property type="evidence" value="ECO:0007669"/>
    <property type="project" value="TreeGrafter"/>
</dbReference>